<gene>
    <name evidence="2" type="ORF">NCTC11429_00067</name>
    <name evidence="3" type="ORF">NCTC11429_01046</name>
    <name evidence="4" type="ORF">NCTC11429_02583</name>
    <name evidence="5" type="ORF">NCTC11429_03849</name>
    <name evidence="6" type="ORF">NCTC11429_04334</name>
</gene>
<evidence type="ECO:0000313" key="3">
    <source>
        <dbReference type="EMBL" id="VTR32638.1"/>
    </source>
</evidence>
<dbReference type="NCBIfam" id="NF033516">
    <property type="entry name" value="transpos_IS3"/>
    <property type="match status" value="1"/>
</dbReference>
<dbReference type="PANTHER" id="PTHR46889:SF5">
    <property type="entry name" value="INTEGRASE PROTEIN"/>
    <property type="match status" value="1"/>
</dbReference>
<dbReference type="RefSeq" id="WP_028071708.1">
    <property type="nucleotide sequence ID" value="NZ_JBARTK010000089.1"/>
</dbReference>
<dbReference type="KEGG" id="stha:NCTC11429_03849"/>
<dbReference type="STRING" id="1123265.GCA_000686625_02247"/>
<dbReference type="Pfam" id="PF13276">
    <property type="entry name" value="HTH_21"/>
    <property type="match status" value="1"/>
</dbReference>
<evidence type="ECO:0000313" key="4">
    <source>
        <dbReference type="EMBL" id="VTR41788.1"/>
    </source>
</evidence>
<accession>A0A4V6KQ75</accession>
<dbReference type="GO" id="GO:0015074">
    <property type="term" value="P:DNA integration"/>
    <property type="evidence" value="ECO:0007669"/>
    <property type="project" value="InterPro"/>
</dbReference>
<proteinExistence type="predicted"/>
<dbReference type="EMBL" id="LR590484">
    <property type="protein sequence ID" value="VTR49286.1"/>
    <property type="molecule type" value="Genomic_DNA"/>
</dbReference>
<name>A0A4V6KQ75_9SPHI</name>
<dbReference type="EMBL" id="LR590484">
    <property type="protein sequence ID" value="VTR27865.1"/>
    <property type="molecule type" value="Genomic_DNA"/>
</dbReference>
<evidence type="ECO:0000259" key="1">
    <source>
        <dbReference type="PROSITE" id="PS50994"/>
    </source>
</evidence>
<dbReference type="InterPro" id="IPR025948">
    <property type="entry name" value="HTH-like_dom"/>
</dbReference>
<dbReference type="EMBL" id="LR590484">
    <property type="protein sequence ID" value="VTR51409.1"/>
    <property type="molecule type" value="Genomic_DNA"/>
</dbReference>
<dbReference type="GeneID" id="78465900"/>
<dbReference type="InterPro" id="IPR048020">
    <property type="entry name" value="Transpos_IS3"/>
</dbReference>
<dbReference type="KEGG" id="stha:NCTC11429_00067"/>
<dbReference type="Gene3D" id="3.30.420.10">
    <property type="entry name" value="Ribonuclease H-like superfamily/Ribonuclease H"/>
    <property type="match status" value="1"/>
</dbReference>
<evidence type="ECO:0000313" key="5">
    <source>
        <dbReference type="EMBL" id="VTR49286.1"/>
    </source>
</evidence>
<evidence type="ECO:0000313" key="2">
    <source>
        <dbReference type="EMBL" id="VTR27865.1"/>
    </source>
</evidence>
<dbReference type="InterPro" id="IPR036397">
    <property type="entry name" value="RNaseH_sf"/>
</dbReference>
<dbReference type="SUPFAM" id="SSF53098">
    <property type="entry name" value="Ribonuclease H-like"/>
    <property type="match status" value="1"/>
</dbReference>
<dbReference type="KEGG" id="stha:NCTC11429_01046"/>
<dbReference type="EMBL" id="LR590484">
    <property type="protein sequence ID" value="VTR41788.1"/>
    <property type="molecule type" value="Genomic_DNA"/>
</dbReference>
<evidence type="ECO:0000313" key="6">
    <source>
        <dbReference type="EMBL" id="VTR51409.1"/>
    </source>
</evidence>
<dbReference type="InterPro" id="IPR012337">
    <property type="entry name" value="RNaseH-like_sf"/>
</dbReference>
<feature type="domain" description="Integrase catalytic" evidence="1">
    <location>
        <begin position="119"/>
        <end position="279"/>
    </location>
</feature>
<dbReference type="InterPro" id="IPR050900">
    <property type="entry name" value="Transposase_IS3/IS150/IS904"/>
</dbReference>
<dbReference type="GO" id="GO:0003676">
    <property type="term" value="F:nucleic acid binding"/>
    <property type="evidence" value="ECO:0007669"/>
    <property type="project" value="InterPro"/>
</dbReference>
<dbReference type="EMBL" id="LR590484">
    <property type="protein sequence ID" value="VTR32638.1"/>
    <property type="molecule type" value="Genomic_DNA"/>
</dbReference>
<evidence type="ECO:0000313" key="7">
    <source>
        <dbReference type="Proteomes" id="UP000308196"/>
    </source>
</evidence>
<dbReference type="PROSITE" id="PS50994">
    <property type="entry name" value="INTEGRASE"/>
    <property type="match status" value="1"/>
</dbReference>
<dbReference type="Proteomes" id="UP000308196">
    <property type="component" value="Chromosome"/>
</dbReference>
<dbReference type="Pfam" id="PF00665">
    <property type="entry name" value="rve"/>
    <property type="match status" value="1"/>
</dbReference>
<dbReference type="AlphaFoldDB" id="A0A4V6KQ75"/>
<reference evidence="3 7" key="1">
    <citation type="submission" date="2019-05" db="EMBL/GenBank/DDBJ databases">
        <authorList>
            <consortium name="Pathogen Informatics"/>
        </authorList>
    </citation>
    <scope>NUCLEOTIDE SEQUENCE [LARGE SCALE GENOMIC DNA]</scope>
    <source>
        <strain evidence="3 7">NCTC11429</strain>
    </source>
</reference>
<dbReference type="PANTHER" id="PTHR46889">
    <property type="entry name" value="TRANSPOSASE INSF FOR INSERTION SEQUENCE IS3B-RELATED"/>
    <property type="match status" value="1"/>
</dbReference>
<dbReference type="KEGG" id="stha:NCTC11429_02583"/>
<sequence>MSMEAKRKLVSPSEKKISVSEQCKLIGLPRSNYYYRPKGESLFNQRIMRLIDRKFLDCPFYGVERMTSYLKYDLGHPVGEKRVRRLYHMMNLRAICPKKNLSKANKADYKYPYLLRGLKIERANQVWQADITYIPMFRGFMYLFAIIDVYSRKIVGWSVGNTMNVEWCRDVLLEAIGTYGVPEIFNTDQGSQFTSPVFTKALKDHHIEISMDGKGRALDNIFIERFWGSIKREKIYINPPNGGVDLYRQVRDYIAFYNSERRHKSIGRVTPDEKYADKVKNVS</sequence>
<dbReference type="KEGG" id="stha:NCTC11429_04334"/>
<dbReference type="InterPro" id="IPR001584">
    <property type="entry name" value="Integrase_cat-core"/>
</dbReference>
<protein>
    <submittedName>
        <fullName evidence="3">Integrase core domain</fullName>
    </submittedName>
</protein>
<organism evidence="3 7">
    <name type="scientific">Sphingobacterium thalpophilum</name>
    <dbReference type="NCBI Taxonomy" id="259"/>
    <lineage>
        <taxon>Bacteria</taxon>
        <taxon>Pseudomonadati</taxon>
        <taxon>Bacteroidota</taxon>
        <taxon>Sphingobacteriia</taxon>
        <taxon>Sphingobacteriales</taxon>
        <taxon>Sphingobacteriaceae</taxon>
        <taxon>Sphingobacterium</taxon>
    </lineage>
</organism>